<evidence type="ECO:0000313" key="1">
    <source>
        <dbReference type="EMBL" id="KAI0086914.1"/>
    </source>
</evidence>
<dbReference type="EMBL" id="MU274920">
    <property type="protein sequence ID" value="KAI0086914.1"/>
    <property type="molecule type" value="Genomic_DNA"/>
</dbReference>
<evidence type="ECO:0000313" key="2">
    <source>
        <dbReference type="Proteomes" id="UP001055072"/>
    </source>
</evidence>
<accession>A0ACB8TY57</accession>
<sequence>MVNTASKRVGPFAIWDFPLPEHVKDYTTLIILHGFAWHSGIFMRMIPFAEQQGCRLVLVNRRDYPGSLPYTDEELEPLRSAAQHDMESPEALAILLRYTKSRAQELYDFLCAFIQTEGLVEKSVVLVGWSFGSTWITQLLVHASSLSTGGLSLRKYIKRVVWYGSPAICMGYPTPPQSYVPLTHPSHPPGEGVKLFHTWVSGYYDHGDGSSEELEQRTPLVHPPPTISTMTTAEIDSAQCTAPGQPGGSDDLFLMSGMHQGLWENLRKRALLLSSTLPNAINDQGNAPSWDDMELHYVWCDQGAWQAPWVTLALKEELREAQQTGKEARKFQAHWDQPERTLTALLSTVPEL</sequence>
<comment type="caution">
    <text evidence="1">The sequence shown here is derived from an EMBL/GenBank/DDBJ whole genome shotgun (WGS) entry which is preliminary data.</text>
</comment>
<gene>
    <name evidence="1" type="ORF">BDY19DRAFT_893965</name>
</gene>
<keyword evidence="2" id="KW-1185">Reference proteome</keyword>
<proteinExistence type="predicted"/>
<organism evidence="1 2">
    <name type="scientific">Irpex rosettiformis</name>
    <dbReference type="NCBI Taxonomy" id="378272"/>
    <lineage>
        <taxon>Eukaryota</taxon>
        <taxon>Fungi</taxon>
        <taxon>Dikarya</taxon>
        <taxon>Basidiomycota</taxon>
        <taxon>Agaricomycotina</taxon>
        <taxon>Agaricomycetes</taxon>
        <taxon>Polyporales</taxon>
        <taxon>Irpicaceae</taxon>
        <taxon>Irpex</taxon>
    </lineage>
</organism>
<dbReference type="Proteomes" id="UP001055072">
    <property type="component" value="Unassembled WGS sequence"/>
</dbReference>
<name>A0ACB8TY57_9APHY</name>
<reference evidence="1" key="1">
    <citation type="journal article" date="2021" name="Environ. Microbiol.">
        <title>Gene family expansions and transcriptome signatures uncover fungal adaptations to wood decay.</title>
        <authorList>
            <person name="Hage H."/>
            <person name="Miyauchi S."/>
            <person name="Viragh M."/>
            <person name="Drula E."/>
            <person name="Min B."/>
            <person name="Chaduli D."/>
            <person name="Navarro D."/>
            <person name="Favel A."/>
            <person name="Norest M."/>
            <person name="Lesage-Meessen L."/>
            <person name="Balint B."/>
            <person name="Merenyi Z."/>
            <person name="de Eugenio L."/>
            <person name="Morin E."/>
            <person name="Martinez A.T."/>
            <person name="Baldrian P."/>
            <person name="Stursova M."/>
            <person name="Martinez M.J."/>
            <person name="Novotny C."/>
            <person name="Magnuson J.K."/>
            <person name="Spatafora J.W."/>
            <person name="Maurice S."/>
            <person name="Pangilinan J."/>
            <person name="Andreopoulos W."/>
            <person name="LaButti K."/>
            <person name="Hundley H."/>
            <person name="Na H."/>
            <person name="Kuo A."/>
            <person name="Barry K."/>
            <person name="Lipzen A."/>
            <person name="Henrissat B."/>
            <person name="Riley R."/>
            <person name="Ahrendt S."/>
            <person name="Nagy L.G."/>
            <person name="Grigoriev I.V."/>
            <person name="Martin F."/>
            <person name="Rosso M.N."/>
        </authorList>
    </citation>
    <scope>NUCLEOTIDE SEQUENCE</scope>
    <source>
        <strain evidence="1">CBS 384.51</strain>
    </source>
</reference>
<protein>
    <submittedName>
        <fullName evidence="1">Uncharacterized protein</fullName>
    </submittedName>
</protein>